<keyword evidence="2" id="KW-1185">Reference proteome</keyword>
<proteinExistence type="predicted"/>
<reference evidence="1 2" key="1">
    <citation type="journal article" date="2018" name="Sci. Rep.">
        <title>Genomic signatures of local adaptation to the degree of environmental predictability in rotifers.</title>
        <authorList>
            <person name="Franch-Gras L."/>
            <person name="Hahn C."/>
            <person name="Garcia-Roger E.M."/>
            <person name="Carmona M.J."/>
            <person name="Serra M."/>
            <person name="Gomez A."/>
        </authorList>
    </citation>
    <scope>NUCLEOTIDE SEQUENCE [LARGE SCALE GENOMIC DNA]</scope>
    <source>
        <strain evidence="1">HYR1</strain>
    </source>
</reference>
<organism evidence="1 2">
    <name type="scientific">Brachionus plicatilis</name>
    <name type="common">Marine rotifer</name>
    <name type="synonym">Brachionus muelleri</name>
    <dbReference type="NCBI Taxonomy" id="10195"/>
    <lineage>
        <taxon>Eukaryota</taxon>
        <taxon>Metazoa</taxon>
        <taxon>Spiralia</taxon>
        <taxon>Gnathifera</taxon>
        <taxon>Rotifera</taxon>
        <taxon>Eurotatoria</taxon>
        <taxon>Monogononta</taxon>
        <taxon>Pseudotrocha</taxon>
        <taxon>Ploima</taxon>
        <taxon>Brachionidae</taxon>
        <taxon>Brachionus</taxon>
    </lineage>
</organism>
<accession>A0A3M7PV46</accession>
<dbReference type="EMBL" id="REGN01008681">
    <property type="protein sequence ID" value="RNA03026.1"/>
    <property type="molecule type" value="Genomic_DNA"/>
</dbReference>
<comment type="caution">
    <text evidence="1">The sequence shown here is derived from an EMBL/GenBank/DDBJ whole genome shotgun (WGS) entry which is preliminary data.</text>
</comment>
<dbReference type="Proteomes" id="UP000276133">
    <property type="component" value="Unassembled WGS sequence"/>
</dbReference>
<protein>
    <submittedName>
        <fullName evidence="1">Uncharacterized protein</fullName>
    </submittedName>
</protein>
<dbReference type="InterPro" id="IPR024855">
    <property type="entry name" value="UNC79"/>
</dbReference>
<dbReference type="OrthoDB" id="6270916at2759"/>
<feature type="non-terminal residue" evidence="1">
    <location>
        <position position="112"/>
    </location>
</feature>
<dbReference type="PANTHER" id="PTHR21696">
    <property type="entry name" value="PROTEIN UNC-79 HOMOLOG"/>
    <property type="match status" value="1"/>
</dbReference>
<evidence type="ECO:0000313" key="2">
    <source>
        <dbReference type="Proteomes" id="UP000276133"/>
    </source>
</evidence>
<dbReference type="PANTHER" id="PTHR21696:SF2">
    <property type="entry name" value="PROTEIN UNC-79 HOMOLOG"/>
    <property type="match status" value="1"/>
</dbReference>
<dbReference type="STRING" id="10195.A0A3M7PV46"/>
<gene>
    <name evidence="1" type="ORF">BpHYR1_038535</name>
</gene>
<dbReference type="AlphaFoldDB" id="A0A3M7PV46"/>
<evidence type="ECO:0000313" key="1">
    <source>
        <dbReference type="EMBL" id="RNA03026.1"/>
    </source>
</evidence>
<name>A0A3M7PV46_BRAPC</name>
<sequence>MYYWQANNNFYLPGNYSSIAKQFIRCLLQHLVNNRILYQLFQLDFDDAELLEILAVSLGDFNELTSVAALKQVISDINVQKSINFDTCMRILNNVSIYMEYLALESHHTQWL</sequence>